<accession>A0A087GTN2</accession>
<dbReference type="EMBL" id="CM002874">
    <property type="protein sequence ID" value="KFK33234.1"/>
    <property type="molecule type" value="Genomic_DNA"/>
</dbReference>
<dbReference type="PANTHER" id="PTHR34191">
    <property type="entry name" value="LATE EMBRYOGENESIS ABUNDANT PROTEIN (LEA) FAMILY PROTEIN"/>
    <property type="match status" value="1"/>
</dbReference>
<dbReference type="PANTHER" id="PTHR34191:SF23">
    <property type="entry name" value="ABA-INDUCIBLE PROTEIN-LIKE"/>
    <property type="match status" value="1"/>
</dbReference>
<dbReference type="Gene3D" id="6.10.140.1430">
    <property type="match status" value="1"/>
</dbReference>
<dbReference type="Gramene" id="KFK33234">
    <property type="protein sequence ID" value="KFK33234"/>
    <property type="gene ID" value="AALP_AA6G347700"/>
</dbReference>
<keyword evidence="3" id="KW-1185">Reference proteome</keyword>
<organism evidence="2 3">
    <name type="scientific">Arabis alpina</name>
    <name type="common">Alpine rock-cress</name>
    <dbReference type="NCBI Taxonomy" id="50452"/>
    <lineage>
        <taxon>Eukaryota</taxon>
        <taxon>Viridiplantae</taxon>
        <taxon>Streptophyta</taxon>
        <taxon>Embryophyta</taxon>
        <taxon>Tracheophyta</taxon>
        <taxon>Spermatophyta</taxon>
        <taxon>Magnoliopsida</taxon>
        <taxon>eudicotyledons</taxon>
        <taxon>Gunneridae</taxon>
        <taxon>Pentapetalae</taxon>
        <taxon>rosids</taxon>
        <taxon>malvids</taxon>
        <taxon>Brassicales</taxon>
        <taxon>Brassicaceae</taxon>
        <taxon>Arabideae</taxon>
        <taxon>Arabis</taxon>
    </lineage>
</organism>
<reference evidence="3" key="1">
    <citation type="journal article" date="2015" name="Nat. Plants">
        <title>Genome expansion of Arabis alpina linked with retrotransposition and reduced symmetric DNA methylation.</title>
        <authorList>
            <person name="Willing E.M."/>
            <person name="Rawat V."/>
            <person name="Mandakova T."/>
            <person name="Maumus F."/>
            <person name="James G.V."/>
            <person name="Nordstroem K.J."/>
            <person name="Becker C."/>
            <person name="Warthmann N."/>
            <person name="Chica C."/>
            <person name="Szarzynska B."/>
            <person name="Zytnicki M."/>
            <person name="Albani M.C."/>
            <person name="Kiefer C."/>
            <person name="Bergonzi S."/>
            <person name="Castaings L."/>
            <person name="Mateos J.L."/>
            <person name="Berns M.C."/>
            <person name="Bujdoso N."/>
            <person name="Piofczyk T."/>
            <person name="de Lorenzo L."/>
            <person name="Barrero-Sicilia C."/>
            <person name="Mateos I."/>
            <person name="Piednoel M."/>
            <person name="Hagmann J."/>
            <person name="Chen-Min-Tao R."/>
            <person name="Iglesias-Fernandez R."/>
            <person name="Schuster S.C."/>
            <person name="Alonso-Blanco C."/>
            <person name="Roudier F."/>
            <person name="Carbonero P."/>
            <person name="Paz-Ares J."/>
            <person name="Davis S.J."/>
            <person name="Pecinka A."/>
            <person name="Quesneville H."/>
            <person name="Colot V."/>
            <person name="Lysak M.A."/>
            <person name="Weigel D."/>
            <person name="Coupland G."/>
            <person name="Schneeberger K."/>
        </authorList>
    </citation>
    <scope>NUCLEOTIDE SEQUENCE [LARGE SCALE GENOMIC DNA]</scope>
    <source>
        <strain evidence="3">cv. Pajares</strain>
    </source>
</reference>
<proteinExistence type="predicted"/>
<gene>
    <name evidence="2" type="ordered locus">AALP_Aa6g347700</name>
</gene>
<feature type="compositionally biased region" description="Polar residues" evidence="1">
    <location>
        <begin position="31"/>
        <end position="46"/>
    </location>
</feature>
<feature type="compositionally biased region" description="Polar residues" evidence="1">
    <location>
        <begin position="1"/>
        <end position="22"/>
    </location>
</feature>
<evidence type="ECO:0008006" key="4">
    <source>
        <dbReference type="Google" id="ProtNLM"/>
    </source>
</evidence>
<protein>
    <recommendedName>
        <fullName evidence="4">Stress-induced protein KIN2-like</fullName>
    </recommendedName>
</protein>
<name>A0A087GTN2_ARAAL</name>
<evidence type="ECO:0000313" key="2">
    <source>
        <dbReference type="EMBL" id="KFK33234.1"/>
    </source>
</evidence>
<dbReference type="AlphaFoldDB" id="A0A087GTN2"/>
<dbReference type="OrthoDB" id="1736743at2759"/>
<evidence type="ECO:0000256" key="1">
    <source>
        <dbReference type="SAM" id="MobiDB-lite"/>
    </source>
</evidence>
<sequence length="66" mass="6867">MSSNQNISFQAGQAKGQTQEKASTMMDKASNAAQSAKESFAETGQQIKEKAAGATESVKNATGLNK</sequence>
<dbReference type="Proteomes" id="UP000029120">
    <property type="component" value="Chromosome 6"/>
</dbReference>
<dbReference type="OMA" id="NINYHAG"/>
<dbReference type="InterPro" id="IPR039624">
    <property type="entry name" value="LEA1/2/D7/KIN2"/>
</dbReference>
<evidence type="ECO:0000313" key="3">
    <source>
        <dbReference type="Proteomes" id="UP000029120"/>
    </source>
</evidence>
<feature type="compositionally biased region" description="Polar residues" evidence="1">
    <location>
        <begin position="57"/>
        <end position="66"/>
    </location>
</feature>
<feature type="region of interest" description="Disordered" evidence="1">
    <location>
        <begin position="1"/>
        <end position="66"/>
    </location>
</feature>